<accession>A0A3E1RG21</accession>
<proteinExistence type="predicted"/>
<dbReference type="Proteomes" id="UP000260665">
    <property type="component" value="Unassembled WGS sequence"/>
</dbReference>
<keyword evidence="2" id="KW-1003">Cell membrane</keyword>
<feature type="transmembrane region" description="Helical" evidence="6">
    <location>
        <begin position="432"/>
        <end position="455"/>
    </location>
</feature>
<name>A0A3E1RG21_9BURK</name>
<feature type="transmembrane region" description="Helical" evidence="6">
    <location>
        <begin position="771"/>
        <end position="794"/>
    </location>
</feature>
<dbReference type="RefSeq" id="WP_117175100.1">
    <property type="nucleotide sequence ID" value="NZ_QFZK01000002.1"/>
</dbReference>
<evidence type="ECO:0000256" key="4">
    <source>
        <dbReference type="ARBA" id="ARBA00022989"/>
    </source>
</evidence>
<evidence type="ECO:0000256" key="1">
    <source>
        <dbReference type="ARBA" id="ARBA00004651"/>
    </source>
</evidence>
<evidence type="ECO:0000259" key="7">
    <source>
        <dbReference type="Pfam" id="PF02687"/>
    </source>
</evidence>
<dbReference type="InterPro" id="IPR038766">
    <property type="entry name" value="Membrane_comp_ABC_pdt"/>
</dbReference>
<evidence type="ECO:0000256" key="3">
    <source>
        <dbReference type="ARBA" id="ARBA00022692"/>
    </source>
</evidence>
<evidence type="ECO:0000313" key="8">
    <source>
        <dbReference type="EMBL" id="RFO98309.1"/>
    </source>
</evidence>
<feature type="transmembrane region" description="Helical" evidence="6">
    <location>
        <begin position="317"/>
        <end position="346"/>
    </location>
</feature>
<keyword evidence="5 6" id="KW-0472">Membrane</keyword>
<evidence type="ECO:0000313" key="9">
    <source>
        <dbReference type="Proteomes" id="UP000260665"/>
    </source>
</evidence>
<dbReference type="EMBL" id="QFZK01000002">
    <property type="protein sequence ID" value="RFO98309.1"/>
    <property type="molecule type" value="Genomic_DNA"/>
</dbReference>
<feature type="transmembrane region" description="Helical" evidence="6">
    <location>
        <begin position="21"/>
        <end position="43"/>
    </location>
</feature>
<feature type="domain" description="ABC3 transporter permease C-terminal" evidence="7">
    <location>
        <begin position="722"/>
        <end position="834"/>
    </location>
</feature>
<dbReference type="PANTHER" id="PTHR30287">
    <property type="entry name" value="MEMBRANE COMPONENT OF PREDICTED ABC SUPERFAMILY METABOLITE UPTAKE TRANSPORTER"/>
    <property type="match status" value="1"/>
</dbReference>
<feature type="transmembrane region" description="Helical" evidence="6">
    <location>
        <begin position="806"/>
        <end position="828"/>
    </location>
</feature>
<keyword evidence="3 6" id="KW-0812">Transmembrane</keyword>
<evidence type="ECO:0000256" key="2">
    <source>
        <dbReference type="ARBA" id="ARBA00022475"/>
    </source>
</evidence>
<feature type="transmembrane region" description="Helical" evidence="6">
    <location>
        <begin position="722"/>
        <end position="741"/>
    </location>
</feature>
<keyword evidence="9" id="KW-1185">Reference proteome</keyword>
<organism evidence="8 9">
    <name type="scientific">Rhodoferax lacus</name>
    <dbReference type="NCBI Taxonomy" id="2184758"/>
    <lineage>
        <taxon>Bacteria</taxon>
        <taxon>Pseudomonadati</taxon>
        <taxon>Pseudomonadota</taxon>
        <taxon>Betaproteobacteria</taxon>
        <taxon>Burkholderiales</taxon>
        <taxon>Comamonadaceae</taxon>
        <taxon>Rhodoferax</taxon>
    </lineage>
</organism>
<comment type="caution">
    <text evidence="8">The sequence shown here is derived from an EMBL/GenBank/DDBJ whole genome shotgun (WGS) entry which is preliminary data.</text>
</comment>
<gene>
    <name evidence="8" type="ORF">DIC66_05055</name>
</gene>
<dbReference type="Pfam" id="PF02687">
    <property type="entry name" value="FtsX"/>
    <property type="match status" value="2"/>
</dbReference>
<dbReference type="OrthoDB" id="5292592at2"/>
<evidence type="ECO:0000256" key="6">
    <source>
        <dbReference type="SAM" id="Phobius"/>
    </source>
</evidence>
<dbReference type="AlphaFoldDB" id="A0A3E1RG21"/>
<protein>
    <submittedName>
        <fullName evidence="8">ABC transporter permease</fullName>
    </submittedName>
</protein>
<dbReference type="InterPro" id="IPR003838">
    <property type="entry name" value="ABC3_permease_C"/>
</dbReference>
<dbReference type="PANTHER" id="PTHR30287:SF1">
    <property type="entry name" value="INNER MEMBRANE PROTEIN"/>
    <property type="match status" value="1"/>
</dbReference>
<dbReference type="GO" id="GO:0005886">
    <property type="term" value="C:plasma membrane"/>
    <property type="evidence" value="ECO:0007669"/>
    <property type="project" value="UniProtKB-SubCell"/>
</dbReference>
<feature type="transmembrane region" description="Helical" evidence="6">
    <location>
        <begin position="366"/>
        <end position="386"/>
    </location>
</feature>
<feature type="transmembrane region" description="Helical" evidence="6">
    <location>
        <begin position="483"/>
        <end position="505"/>
    </location>
</feature>
<feature type="transmembrane region" description="Helical" evidence="6">
    <location>
        <begin position="407"/>
        <end position="426"/>
    </location>
</feature>
<keyword evidence="4 6" id="KW-1133">Transmembrane helix</keyword>
<feature type="domain" description="ABC3 transporter permease C-terminal" evidence="7">
    <location>
        <begin position="275"/>
        <end position="392"/>
    </location>
</feature>
<sequence>MKQSFWSLGWQSLWRDVRSGDLRLLIVAVTLAVAALSAVGFFADRLQGGLQRDARQLLGGDAVIASDNPTPEVFVAKARALGLSMVTTLGFPTMARADDAKGGGSKLVALKVVEPGYPLRGKLMLATGIPSKDEAATGIPRPGEVWVDPSLLESLGVVRGDSLLLGDSRFTIGGVIALEPDRGAGFMNFSPRVMMRSSDVAATGLIQPASRLNYRLAVAGADEPVKTFVDWADKEVKDGANRAERGVRGVRVESLQTGRPEMSQTLDRANKFLSLVALLAALLSAVAVALAARAFAAKHLDDCAMLRVLGLSQRAIASSYTVEFALVGVFASALGVLLGFCVHYLFVALMAGLLNTALPAASLLPVALGMGMGLTLLLAFGLPPVLQLAQVPPLRVMRRDVGNLRPASMGVLAVGVLGFAALLLVASSDLTLGLIAVGGFAGAVLLFAAMSWLAVKLLRRSVSEQTAPRWLVLATRQIAARPAFAVVQVSALSVGMLALLLLVLLRTDLIGSWRRATPPDAPNRFVINVMPEQGPDFRAALAKGGVEKYDWYPMIRGRLIAINGRTVSPEDYTDERAKRLVDREFNLSHSATQPPHNEITAGAWTAEEAGAISVEVGIAKTLSLQLGDKLEFDMGGVQTQARITSLRKVDWSSMRANFFVLFPVDVLADVPSTFMTAFKAPATAGFDNALVRQFPNVTEVDMSSALNQVQRVLDQVIRAVEFLFGFTLAAGLVVLFAAVSATREERAQEYAVMRAVGAQASLLRQVQRAELAGVGLLAGFLASLVANAVGWALAHYVFEFEWTVSLWLPIWGALCGAVLALAAGWWGLRDVLRRPVVETLRRAAS</sequence>
<reference evidence="8 9" key="1">
    <citation type="submission" date="2018-05" db="EMBL/GenBank/DDBJ databases">
        <title>Rhodoferax soyangensis sp.nov., isolated from an oligotrophic freshwater lake.</title>
        <authorList>
            <person name="Park M."/>
        </authorList>
    </citation>
    <scope>NUCLEOTIDE SEQUENCE [LARGE SCALE GENOMIC DNA]</scope>
    <source>
        <strain evidence="8 9">IMCC26218</strain>
    </source>
</reference>
<comment type="subcellular location">
    <subcellularLocation>
        <location evidence="1">Cell membrane</location>
        <topology evidence="1">Multi-pass membrane protein</topology>
    </subcellularLocation>
</comment>
<evidence type="ECO:0000256" key="5">
    <source>
        <dbReference type="ARBA" id="ARBA00023136"/>
    </source>
</evidence>
<feature type="transmembrane region" description="Helical" evidence="6">
    <location>
        <begin position="272"/>
        <end position="296"/>
    </location>
</feature>